<feature type="transmembrane region" description="Helical" evidence="7">
    <location>
        <begin position="1059"/>
        <end position="1079"/>
    </location>
</feature>
<feature type="transmembrane region" description="Helical" evidence="7">
    <location>
        <begin position="24"/>
        <end position="44"/>
    </location>
</feature>
<keyword evidence="2 7" id="KW-0812">Transmembrane</keyword>
<feature type="transmembrane region" description="Helical" evidence="7">
    <location>
        <begin position="181"/>
        <end position="201"/>
    </location>
</feature>
<dbReference type="PANTHER" id="PTHR19229">
    <property type="entry name" value="ATP-BINDING CASSETTE TRANSPORTER SUBFAMILY A ABCA"/>
    <property type="match status" value="1"/>
</dbReference>
<dbReference type="Pfam" id="PF23321">
    <property type="entry name" value="R1_ABCA1"/>
    <property type="match status" value="1"/>
</dbReference>
<dbReference type="EnsemblMetazoa" id="G29595.5">
    <property type="protein sequence ID" value="G29595.5:cds"/>
    <property type="gene ID" value="G29595"/>
</dbReference>
<dbReference type="InterPro" id="IPR003593">
    <property type="entry name" value="AAA+_ATPase"/>
</dbReference>
<feature type="domain" description="ABC transporter" evidence="8">
    <location>
        <begin position="492"/>
        <end position="725"/>
    </location>
</feature>
<feature type="transmembrane region" description="Helical" evidence="7">
    <location>
        <begin position="221"/>
        <end position="243"/>
    </location>
</feature>
<dbReference type="InterPro" id="IPR013525">
    <property type="entry name" value="ABC2_TM"/>
</dbReference>
<protein>
    <recommendedName>
        <fullName evidence="8">ABC transporter domain-containing protein</fullName>
    </recommendedName>
</protein>
<dbReference type="InterPro" id="IPR017871">
    <property type="entry name" value="ABC_transporter-like_CS"/>
</dbReference>
<feature type="transmembrane region" description="Helical" evidence="7">
    <location>
        <begin position="1172"/>
        <end position="1195"/>
    </location>
</feature>
<dbReference type="SUPFAM" id="SSF52540">
    <property type="entry name" value="P-loop containing nucleoside triphosphate hydrolases"/>
    <property type="match status" value="2"/>
</dbReference>
<dbReference type="FunFam" id="3.40.50.300:FF:000327">
    <property type="entry name" value="ATP-binding cassette sub-family A member 3"/>
    <property type="match status" value="1"/>
</dbReference>
<evidence type="ECO:0000256" key="5">
    <source>
        <dbReference type="ARBA" id="ARBA00022989"/>
    </source>
</evidence>
<dbReference type="PROSITE" id="PS50893">
    <property type="entry name" value="ABC_TRANSPORTER_2"/>
    <property type="match status" value="2"/>
</dbReference>
<feature type="transmembrane region" description="Helical" evidence="7">
    <location>
        <begin position="1207"/>
        <end position="1227"/>
    </location>
</feature>
<organism evidence="9 10">
    <name type="scientific">Magallana gigas</name>
    <name type="common">Pacific oyster</name>
    <name type="synonym">Crassostrea gigas</name>
    <dbReference type="NCBI Taxonomy" id="29159"/>
    <lineage>
        <taxon>Eukaryota</taxon>
        <taxon>Metazoa</taxon>
        <taxon>Spiralia</taxon>
        <taxon>Lophotrochozoa</taxon>
        <taxon>Mollusca</taxon>
        <taxon>Bivalvia</taxon>
        <taxon>Autobranchia</taxon>
        <taxon>Pteriomorphia</taxon>
        <taxon>Ostreida</taxon>
        <taxon>Ostreoidea</taxon>
        <taxon>Ostreidae</taxon>
        <taxon>Magallana</taxon>
    </lineage>
</organism>
<feature type="transmembrane region" description="Helical" evidence="7">
    <location>
        <begin position="1280"/>
        <end position="1300"/>
    </location>
</feature>
<keyword evidence="3" id="KW-0547">Nucleotide-binding</keyword>
<name>A0A8W8LT64_MAGGI</name>
<dbReference type="FunFam" id="3.40.50.300:FF:000933">
    <property type="entry name" value="ABC transporter A family member 7"/>
    <property type="match status" value="1"/>
</dbReference>
<dbReference type="InterPro" id="IPR003439">
    <property type="entry name" value="ABC_transporter-like_ATP-bd"/>
</dbReference>
<comment type="subcellular location">
    <subcellularLocation>
        <location evidence="1">Membrane</location>
        <topology evidence="1">Multi-pass membrane protein</topology>
    </subcellularLocation>
</comment>
<dbReference type="PANTHER" id="PTHR19229:SF250">
    <property type="entry name" value="ABC TRANSPORTER DOMAIN-CONTAINING PROTEIN-RELATED"/>
    <property type="match status" value="1"/>
</dbReference>
<dbReference type="GO" id="GO:0016020">
    <property type="term" value="C:membrane"/>
    <property type="evidence" value="ECO:0007669"/>
    <property type="project" value="UniProtKB-SubCell"/>
</dbReference>
<evidence type="ECO:0000256" key="4">
    <source>
        <dbReference type="ARBA" id="ARBA00022840"/>
    </source>
</evidence>
<dbReference type="GO" id="GO:0005524">
    <property type="term" value="F:ATP binding"/>
    <property type="evidence" value="ECO:0007669"/>
    <property type="project" value="UniProtKB-KW"/>
</dbReference>
<evidence type="ECO:0000313" key="9">
    <source>
        <dbReference type="EnsemblMetazoa" id="G29595.5:cds"/>
    </source>
</evidence>
<feature type="transmembrane region" description="Helical" evidence="7">
    <location>
        <begin position="1100"/>
        <end position="1128"/>
    </location>
</feature>
<feature type="transmembrane region" description="Helical" evidence="7">
    <location>
        <begin position="341"/>
        <end position="360"/>
    </location>
</feature>
<keyword evidence="4" id="KW-0067">ATP-binding</keyword>
<dbReference type="GO" id="GO:0140359">
    <property type="term" value="F:ABC-type transporter activity"/>
    <property type="evidence" value="ECO:0007669"/>
    <property type="project" value="InterPro"/>
</dbReference>
<dbReference type="Gene3D" id="3.40.50.300">
    <property type="entry name" value="P-loop containing nucleotide triphosphate hydrolases"/>
    <property type="match status" value="2"/>
</dbReference>
<dbReference type="InterPro" id="IPR056264">
    <property type="entry name" value="R2_ABCA1-4-like"/>
</dbReference>
<evidence type="ECO:0000256" key="1">
    <source>
        <dbReference type="ARBA" id="ARBA00004141"/>
    </source>
</evidence>
<dbReference type="GO" id="GO:0016887">
    <property type="term" value="F:ATP hydrolysis activity"/>
    <property type="evidence" value="ECO:0007669"/>
    <property type="project" value="InterPro"/>
</dbReference>
<dbReference type="SMART" id="SM00382">
    <property type="entry name" value="AAA"/>
    <property type="match status" value="2"/>
</dbReference>
<dbReference type="Pfam" id="PF00005">
    <property type="entry name" value="ABC_tran"/>
    <property type="match status" value="2"/>
</dbReference>
<dbReference type="InterPro" id="IPR026082">
    <property type="entry name" value="ABCA"/>
</dbReference>
<dbReference type="OrthoDB" id="6512918at2759"/>
<accession>A0A8W8LT64</accession>
<dbReference type="CDD" id="cd03263">
    <property type="entry name" value="ABC_subfamily_A"/>
    <property type="match status" value="2"/>
</dbReference>
<feature type="transmembrane region" description="Helical" evidence="7">
    <location>
        <begin position="272"/>
        <end position="300"/>
    </location>
</feature>
<evidence type="ECO:0000256" key="2">
    <source>
        <dbReference type="ARBA" id="ARBA00022692"/>
    </source>
</evidence>
<keyword evidence="10" id="KW-1185">Reference proteome</keyword>
<keyword evidence="6 7" id="KW-0472">Membrane</keyword>
<evidence type="ECO:0000259" key="8">
    <source>
        <dbReference type="PROSITE" id="PS50893"/>
    </source>
</evidence>
<reference evidence="9" key="1">
    <citation type="submission" date="2022-08" db="UniProtKB">
        <authorList>
            <consortium name="EnsemblMetazoa"/>
        </authorList>
    </citation>
    <scope>IDENTIFICATION</scope>
    <source>
        <strain evidence="9">05x7-T-G4-1.051#20</strain>
    </source>
</reference>
<dbReference type="Pfam" id="PF12698">
    <property type="entry name" value="ABC2_membrane_3"/>
    <property type="match status" value="2"/>
</dbReference>
<proteinExistence type="predicted"/>
<sequence>MVAGLFTQFLLLTWKNILLQRRKLCVTVFEIVLPLVFPIVLIVIRNLSDFKPQLKNATIYEANPIGFEYWSYNEVLYAPNTTLITKIMNNTRQILKERRRFPSNLSMKGFATEVDLLNYYQNISDGYRYSRVAVVFDPSHSNDSVLPDDVTYKIRMDGQWSTKSKYFDHDSYQGPRWFQPYFDYGFLILMFGIDTAIIKHFSPSATMMNISTMRMPYPPYYTYQLGIFIKYSVAVTLVLGLVLPTLQLTKEIVHDREKKLKETLRMMGLSSFVYWFSWFFKGVIFLTVTFAITVIIIQAGTAKMFDFSDSSLIFFFYLSYGVSVVAFSFLFSSFFNKANTASYFCAFVYFITVTPHFGLITNYADLTRSQRMALCLLNNMAMATGFSSITEYEAIGNGVQWNTFTKPPTVDGTFTFGDAILMLWIDSAIYFLLTWYIDGVRPGEYGVPQPFYFPFTKTYWCGGEKIQKMSSEETSRDPKFFESDPHGLNVGISMNNLRKVFKSDMKEVVAVKGTTLDIFQGQITALLGHNGAGKTTTMSMLTGFIPSTSGSARVNGYDINTDINSVRGSLGLCPQHNTLFDNLTVKQQLEFYFKLKGCNRNTLDNDISETLKAFRLQEKQNDLARTLSGGQKRKLSVAIALIGGSKVIILDEPTSGMDPGARRQMWNILQKYKEGRTIVLSTHFMDEADVLGDRIAIMADGEIKCCGSSLFLKKLYGAGYHLVIVKARNCDIDCMMGIIHKHIPKASVEMEVGAEVSVLLPTEETANFEALFSELEENGSQIGVGSFGLSATTMEEVFLKVKDDRIGERVDITHEQDERDVPHVPLDIDDDVPLLQHLVDVNVDIEFNRGFEKNTGIRVVLQQVYGLLVKKALHTWRSKVMILFQLIVPILLGLCGLLADQSISQLTFDIEPPLTLNLDPYPDTTATITAGPRPTETAKNLTEAFSQWFEKRGLNVIEYNPKPPLKFNISEFWLDKIKDMGKRTFRSHYLIGFGVNGSDVVSYYNGDAIHSAGISLVNTMNFLLKLHCGESKNIQTINHPMPDSYYVEYETGLEMFKGLGIAECVLFGLSCLVASFCVFHIRERSSGAKHLQKVSGVSSIVFWMANLIWDMLHYLVPIVFILVCFAAYKIPAYVEEGRLGLLFFCFLMFGFASISFMYLLQFLFRSPAGGTVVIIIINIVVGLFTLLTVTFLYPVKETSDSAEKMDNVFMFFFPHYCLGKSIINIYVRYAKRLKCLHPNKHDHPTLTFFGGSDEKCPDSDYLELDYPGCGKYLCMMALQFVVYMILVFMIDSGVIQRLVYRALCNKHSITDPDNVMVQDSDVIEEENRVNSTQISALMNTDKLIIKNLRKTFGTLNRFEAVKDISVGISAQECFGLLGQNGAGKTTTFKMLTGDVMISTGRAYVNGYCVDSQLNEVHRCLGYCPQFDALIESMTGREILTLYARLRGVREDEIIRVIDDLLEAVTLKQYANKLCGTYSGGNKRKLSTAIALVGDPPFLMLDEPTTGVDPAARRQIWSVLSKIRASGRTLVLTSHSMEECDALCTKIVIMVNGKFVCFGSPQHLKNKFAQGYTLTIRLARDESGNAVNSGPIRNFLFGEFPGTGVFEDQQGYLDFQIPNQNLSLAKLFREMERTKSEFGVADYSVHQTSLEQVFLSFTRKQVPPKEKKGSCSCCFCCRSKPGFAGQIIRSPAMAAY</sequence>
<dbReference type="Proteomes" id="UP000005408">
    <property type="component" value="Unassembled WGS sequence"/>
</dbReference>
<dbReference type="InterPro" id="IPR027417">
    <property type="entry name" value="P-loop_NTPase"/>
</dbReference>
<evidence type="ECO:0000256" key="7">
    <source>
        <dbReference type="SAM" id="Phobius"/>
    </source>
</evidence>
<dbReference type="PROSITE" id="PS00211">
    <property type="entry name" value="ABC_TRANSPORTER_1"/>
    <property type="match status" value="1"/>
</dbReference>
<evidence type="ECO:0000313" key="10">
    <source>
        <dbReference type="Proteomes" id="UP000005408"/>
    </source>
</evidence>
<evidence type="ECO:0000256" key="3">
    <source>
        <dbReference type="ARBA" id="ARBA00022741"/>
    </source>
</evidence>
<dbReference type="OMA" id="NFGMSIS"/>
<dbReference type="GO" id="GO:0005319">
    <property type="term" value="F:lipid transporter activity"/>
    <property type="evidence" value="ECO:0007669"/>
    <property type="project" value="TreeGrafter"/>
</dbReference>
<feature type="domain" description="ABC transporter" evidence="8">
    <location>
        <begin position="1343"/>
        <end position="1576"/>
    </location>
</feature>
<feature type="transmembrane region" description="Helical" evidence="7">
    <location>
        <begin position="312"/>
        <end position="335"/>
    </location>
</feature>
<feature type="transmembrane region" description="Helical" evidence="7">
    <location>
        <begin position="1140"/>
        <end position="1160"/>
    </location>
</feature>
<evidence type="ECO:0000256" key="6">
    <source>
        <dbReference type="ARBA" id="ARBA00023136"/>
    </source>
</evidence>
<keyword evidence="5 7" id="KW-1133">Transmembrane helix</keyword>